<dbReference type="PANTHER" id="PTHR30061:SF50">
    <property type="entry name" value="MALTOSE_MALTODEXTRIN-BINDING PERIPLASMIC PROTEIN"/>
    <property type="match status" value="1"/>
</dbReference>
<feature type="chain" id="PRO_5039448987" description="ABC transporter substrate-binding protein" evidence="5">
    <location>
        <begin position="24"/>
        <end position="444"/>
    </location>
</feature>
<dbReference type="InterPro" id="IPR006059">
    <property type="entry name" value="SBP"/>
</dbReference>
<evidence type="ECO:0000256" key="1">
    <source>
        <dbReference type="ARBA" id="ARBA00008520"/>
    </source>
</evidence>
<keyword evidence="2" id="KW-0813">Transport</keyword>
<dbReference type="Proteomes" id="UP000030401">
    <property type="component" value="Unassembled WGS sequence"/>
</dbReference>
<dbReference type="GO" id="GO:1901982">
    <property type="term" value="F:maltose binding"/>
    <property type="evidence" value="ECO:0007669"/>
    <property type="project" value="TreeGrafter"/>
</dbReference>
<dbReference type="InterPro" id="IPR006061">
    <property type="entry name" value="SBP_1_CS"/>
</dbReference>
<proteinExistence type="inferred from homology"/>
<dbReference type="OrthoDB" id="9782846at2"/>
<feature type="signal peptide" evidence="5">
    <location>
        <begin position="1"/>
        <end position="23"/>
    </location>
</feature>
<keyword evidence="3 5" id="KW-0732">Signal</keyword>
<dbReference type="Pfam" id="PF13416">
    <property type="entry name" value="SBP_bac_8"/>
    <property type="match status" value="1"/>
</dbReference>
<feature type="region of interest" description="Disordered" evidence="4">
    <location>
        <begin position="26"/>
        <end position="53"/>
    </location>
</feature>
<keyword evidence="7" id="KW-1185">Reference proteome</keyword>
<protein>
    <recommendedName>
        <fullName evidence="8">ABC transporter substrate-binding protein</fullName>
    </recommendedName>
</protein>
<dbReference type="Gene3D" id="3.40.190.10">
    <property type="entry name" value="Periplasmic binding protein-like II"/>
    <property type="match status" value="2"/>
</dbReference>
<dbReference type="PROSITE" id="PS51257">
    <property type="entry name" value="PROKAR_LIPOPROTEIN"/>
    <property type="match status" value="1"/>
</dbReference>
<dbReference type="RefSeq" id="WP_036833438.1">
    <property type="nucleotide sequence ID" value="NZ_AVPG01000007.1"/>
</dbReference>
<accession>A0A0A5G890</accession>
<dbReference type="PROSITE" id="PS01037">
    <property type="entry name" value="SBP_BACTERIAL_1"/>
    <property type="match status" value="1"/>
</dbReference>
<dbReference type="AlphaFoldDB" id="A0A0A5G890"/>
<evidence type="ECO:0000256" key="5">
    <source>
        <dbReference type="SAM" id="SignalP"/>
    </source>
</evidence>
<evidence type="ECO:0000256" key="4">
    <source>
        <dbReference type="SAM" id="MobiDB-lite"/>
    </source>
</evidence>
<dbReference type="SUPFAM" id="SSF53850">
    <property type="entry name" value="Periplasmic binding protein-like II"/>
    <property type="match status" value="1"/>
</dbReference>
<dbReference type="GO" id="GO:0042956">
    <property type="term" value="P:maltodextrin transmembrane transport"/>
    <property type="evidence" value="ECO:0007669"/>
    <property type="project" value="TreeGrafter"/>
</dbReference>
<gene>
    <name evidence="6" type="ORF">N784_15430</name>
</gene>
<dbReference type="PANTHER" id="PTHR30061">
    <property type="entry name" value="MALTOSE-BINDING PERIPLASMIC PROTEIN"/>
    <property type="match status" value="1"/>
</dbReference>
<name>A0A0A5G890_9BACI</name>
<feature type="compositionally biased region" description="Basic and acidic residues" evidence="4">
    <location>
        <begin position="30"/>
        <end position="48"/>
    </location>
</feature>
<evidence type="ECO:0000313" key="6">
    <source>
        <dbReference type="EMBL" id="KGX87388.1"/>
    </source>
</evidence>
<evidence type="ECO:0000313" key="7">
    <source>
        <dbReference type="Proteomes" id="UP000030401"/>
    </source>
</evidence>
<evidence type="ECO:0008006" key="8">
    <source>
        <dbReference type="Google" id="ProtNLM"/>
    </source>
</evidence>
<dbReference type="EMBL" id="AVPG01000007">
    <property type="protein sequence ID" value="KGX87388.1"/>
    <property type="molecule type" value="Genomic_DNA"/>
</dbReference>
<comment type="caution">
    <text evidence="6">The sequence shown here is derived from an EMBL/GenBank/DDBJ whole genome shotgun (WGS) entry which is preliminary data.</text>
</comment>
<reference evidence="6 7" key="1">
    <citation type="submission" date="2013-08" db="EMBL/GenBank/DDBJ databases">
        <authorList>
            <person name="Huang J."/>
            <person name="Wang G."/>
        </authorList>
    </citation>
    <scope>NUCLEOTIDE SEQUENCE [LARGE SCALE GENOMIC DNA]</scope>
    <source>
        <strain evidence="6 7">JSM 072002</strain>
    </source>
</reference>
<dbReference type="GO" id="GO:0055052">
    <property type="term" value="C:ATP-binding cassette (ABC) transporter complex, substrate-binding subunit-containing"/>
    <property type="evidence" value="ECO:0007669"/>
    <property type="project" value="TreeGrafter"/>
</dbReference>
<dbReference type="GO" id="GO:0055085">
    <property type="term" value="P:transmembrane transport"/>
    <property type="evidence" value="ECO:0007669"/>
    <property type="project" value="InterPro"/>
</dbReference>
<dbReference type="CDD" id="cd14748">
    <property type="entry name" value="PBP2_UgpB"/>
    <property type="match status" value="1"/>
</dbReference>
<sequence length="444" mass="49616">MKKRFLLTTILSLFFLLVLSACSGEDTTSTEDKEAKDAEKTEENKDNEETSEPVEIEFWHAMSGPHEEALQSFVETFNSENESITVKAVNQGGYDDLEQKIMASAKAKTLPTMSQAVTGVIPEYINNDFVEPLNTYMEDEEIGLSEDERNDFMEIFRESSKWDDTYYSVPFSKSTRVMFYNKTILEENGFDVPETWQDVREISEAVTKDNVIGMGFENSFEAEFQAILKQLGGTYIDEEAKEAQFASEKGIEAMTFINDMIQEGIARTAGEDQYMSNPFGRGDVAMYIGSSAGIPHIAGAAEEGLEWGVTTNPTWEGEGATTFAGNDIVMFNQSEDAEKEAAWKFMKYLTSPEVTAEWAMKSGYLPVRSSALELEEYKTFLEENPAYAAASQQVDTGFFTARVTGGDAVRNIVLEELDKIVLGEKTVEDGLTSAQERSNEELKK</sequence>
<comment type="similarity">
    <text evidence="1">Belongs to the bacterial solute-binding protein 1 family.</text>
</comment>
<dbReference type="STRING" id="1385512.N784_15430"/>
<evidence type="ECO:0000256" key="3">
    <source>
        <dbReference type="ARBA" id="ARBA00022729"/>
    </source>
</evidence>
<dbReference type="eggNOG" id="COG1653">
    <property type="taxonomic scope" value="Bacteria"/>
</dbReference>
<dbReference type="GO" id="GO:0015768">
    <property type="term" value="P:maltose transport"/>
    <property type="evidence" value="ECO:0007669"/>
    <property type="project" value="TreeGrafter"/>
</dbReference>
<organism evidence="6 7">
    <name type="scientific">Pontibacillus litoralis JSM 072002</name>
    <dbReference type="NCBI Taxonomy" id="1385512"/>
    <lineage>
        <taxon>Bacteria</taxon>
        <taxon>Bacillati</taxon>
        <taxon>Bacillota</taxon>
        <taxon>Bacilli</taxon>
        <taxon>Bacillales</taxon>
        <taxon>Bacillaceae</taxon>
        <taxon>Pontibacillus</taxon>
    </lineage>
</organism>
<evidence type="ECO:0000256" key="2">
    <source>
        <dbReference type="ARBA" id="ARBA00022448"/>
    </source>
</evidence>